<sequence>AIYSEDFTQTAWAKTGVTVTAVAAVSPDGNTSATLVTEGTSNTVHTLEEVNATATAVNSYHTYSIYVKKGTARFVQLYALPASSGNTFANFDLEKGVVAKVSQTVQQAGIEPGPNGYWRISITIRIYAAYPTGGAGLAFINDGVNAGLMPAYVGTGKTVYVWGAQLEVREAATPYVPTSGASGTRAADTLNANNSVTGFMSPDAGTIYVEAVMPAVNQSPVGVLELGNGFFGVEATDTSANYIAFYQKNLASQNGVISASSYKAGANTSLDTKKGSAGAGRSYRGFLSYDAATLLTYDEYGLTQVAASVAVALFGRISVGRGRSTDKNPDALWFNGTIQKIVYYPTRLTEEQMADIYDAGV</sequence>
<proteinExistence type="predicted"/>
<reference evidence="1" key="1">
    <citation type="submission" date="2020-02" db="EMBL/GenBank/DDBJ databases">
        <title>WGS of Carbapenem-Resistant Entrobacteriaceae.</title>
        <authorList>
            <person name="Tokajian S."/>
            <person name="El Chaar M."/>
            <person name="El Khoury M."/>
        </authorList>
    </citation>
    <scope>NUCLEOTIDE SEQUENCE</scope>
    <source>
        <strain evidence="1">KPM_14</strain>
    </source>
</reference>
<name>A0A6G4M347_KLEPN</name>
<dbReference type="RefSeq" id="WP_163523277.1">
    <property type="nucleotide sequence ID" value="NZ_JAAJTI010000001.1"/>
</dbReference>
<dbReference type="EMBL" id="JAAJTI010000001">
    <property type="protein sequence ID" value="NGF19735.1"/>
    <property type="molecule type" value="Genomic_DNA"/>
</dbReference>
<evidence type="ECO:0000313" key="1">
    <source>
        <dbReference type="EMBL" id="NGF19735.1"/>
    </source>
</evidence>
<gene>
    <name evidence="1" type="ORF">G5628_00005</name>
</gene>
<organism evidence="1">
    <name type="scientific">Klebsiella pneumoniae</name>
    <dbReference type="NCBI Taxonomy" id="573"/>
    <lineage>
        <taxon>Bacteria</taxon>
        <taxon>Pseudomonadati</taxon>
        <taxon>Pseudomonadota</taxon>
        <taxon>Gammaproteobacteria</taxon>
        <taxon>Enterobacterales</taxon>
        <taxon>Enterobacteriaceae</taxon>
        <taxon>Klebsiella/Raoultella group</taxon>
        <taxon>Klebsiella</taxon>
        <taxon>Klebsiella pneumoniae complex</taxon>
    </lineage>
</organism>
<dbReference type="AlphaFoldDB" id="A0A6G4M347"/>
<comment type="caution">
    <text evidence="1">The sequence shown here is derived from an EMBL/GenBank/DDBJ whole genome shotgun (WGS) entry which is preliminary data.</text>
</comment>
<accession>A0A6G4M347</accession>
<feature type="non-terminal residue" evidence="1">
    <location>
        <position position="1"/>
    </location>
</feature>
<protein>
    <submittedName>
        <fullName evidence="1">Uncharacterized protein</fullName>
    </submittedName>
</protein>